<dbReference type="EMBL" id="CM002928">
    <property type="protein sequence ID" value="KGN44199.1"/>
    <property type="molecule type" value="Genomic_DNA"/>
</dbReference>
<name>A0A0A0K5G7_CUCSA</name>
<accession>A0A0A0K5G7</accession>
<reference evidence="1 2" key="1">
    <citation type="journal article" date="2009" name="Nat. Genet.">
        <title>The genome of the cucumber, Cucumis sativus L.</title>
        <authorList>
            <person name="Huang S."/>
            <person name="Li R."/>
            <person name="Zhang Z."/>
            <person name="Li L."/>
            <person name="Gu X."/>
            <person name="Fan W."/>
            <person name="Lucas W.J."/>
            <person name="Wang X."/>
            <person name="Xie B."/>
            <person name="Ni P."/>
            <person name="Ren Y."/>
            <person name="Zhu H."/>
            <person name="Li J."/>
            <person name="Lin K."/>
            <person name="Jin W."/>
            <person name="Fei Z."/>
            <person name="Li G."/>
            <person name="Staub J."/>
            <person name="Kilian A."/>
            <person name="van der Vossen E.A."/>
            <person name="Wu Y."/>
            <person name="Guo J."/>
            <person name="He J."/>
            <person name="Jia Z."/>
            <person name="Ren Y."/>
            <person name="Tian G."/>
            <person name="Lu Y."/>
            <person name="Ruan J."/>
            <person name="Qian W."/>
            <person name="Wang M."/>
            <person name="Huang Q."/>
            <person name="Li B."/>
            <person name="Xuan Z."/>
            <person name="Cao J."/>
            <person name="Asan"/>
            <person name="Wu Z."/>
            <person name="Zhang J."/>
            <person name="Cai Q."/>
            <person name="Bai Y."/>
            <person name="Zhao B."/>
            <person name="Han Y."/>
            <person name="Li Y."/>
            <person name="Li X."/>
            <person name="Wang S."/>
            <person name="Shi Q."/>
            <person name="Liu S."/>
            <person name="Cho W.K."/>
            <person name="Kim J.Y."/>
            <person name="Xu Y."/>
            <person name="Heller-Uszynska K."/>
            <person name="Miao H."/>
            <person name="Cheng Z."/>
            <person name="Zhang S."/>
            <person name="Wu J."/>
            <person name="Yang Y."/>
            <person name="Kang H."/>
            <person name="Li M."/>
            <person name="Liang H."/>
            <person name="Ren X."/>
            <person name="Shi Z."/>
            <person name="Wen M."/>
            <person name="Jian M."/>
            <person name="Yang H."/>
            <person name="Zhang G."/>
            <person name="Yang Z."/>
            <person name="Chen R."/>
            <person name="Liu S."/>
            <person name="Li J."/>
            <person name="Ma L."/>
            <person name="Liu H."/>
            <person name="Zhou Y."/>
            <person name="Zhao J."/>
            <person name="Fang X."/>
            <person name="Li G."/>
            <person name="Fang L."/>
            <person name="Li Y."/>
            <person name="Liu D."/>
            <person name="Zheng H."/>
            <person name="Zhang Y."/>
            <person name="Qin N."/>
            <person name="Li Z."/>
            <person name="Yang G."/>
            <person name="Yang S."/>
            <person name="Bolund L."/>
            <person name="Kristiansen K."/>
            <person name="Zheng H."/>
            <person name="Li S."/>
            <person name="Zhang X."/>
            <person name="Yang H."/>
            <person name="Wang J."/>
            <person name="Sun R."/>
            <person name="Zhang B."/>
            <person name="Jiang S."/>
            <person name="Wang J."/>
            <person name="Du Y."/>
            <person name="Li S."/>
        </authorList>
    </citation>
    <scope>NUCLEOTIDE SEQUENCE [LARGE SCALE GENOMIC DNA]</scope>
    <source>
        <strain evidence="2">cv. 9930</strain>
    </source>
</reference>
<gene>
    <name evidence="1" type="ORF">Csa_7G220330</name>
</gene>
<evidence type="ECO:0000313" key="1">
    <source>
        <dbReference type="EMBL" id="KGN44199.1"/>
    </source>
</evidence>
<reference evidence="1 2" key="2">
    <citation type="journal article" date="2009" name="PLoS ONE">
        <title>An integrated genetic and cytogenetic map of the cucumber genome.</title>
        <authorList>
            <person name="Ren Y."/>
            <person name="Zhang Z."/>
            <person name="Liu J."/>
            <person name="Staub J.E."/>
            <person name="Han Y."/>
            <person name="Cheng Z."/>
            <person name="Li X."/>
            <person name="Lu J."/>
            <person name="Miao H."/>
            <person name="Kang H."/>
            <person name="Xie B."/>
            <person name="Gu X."/>
            <person name="Wang X."/>
            <person name="Du Y."/>
            <person name="Jin W."/>
            <person name="Huang S."/>
        </authorList>
    </citation>
    <scope>NUCLEOTIDE SEQUENCE [LARGE SCALE GENOMIC DNA]</scope>
    <source>
        <strain evidence="2">cv. 9930</strain>
    </source>
</reference>
<sequence length="55" mass="6367">METNSSTVEDDSKSLWQYVIKIKKLSDGEELIYKSESSLAEDSWSRNWVMSKGYS</sequence>
<keyword evidence="2" id="KW-1185">Reference proteome</keyword>
<dbReference type="Proteomes" id="UP000029981">
    <property type="component" value="Chromosome 7"/>
</dbReference>
<evidence type="ECO:0000313" key="2">
    <source>
        <dbReference type="Proteomes" id="UP000029981"/>
    </source>
</evidence>
<protein>
    <submittedName>
        <fullName evidence="1">Uncharacterized protein</fullName>
    </submittedName>
</protein>
<proteinExistence type="predicted"/>
<reference evidence="1 2" key="4">
    <citation type="journal article" date="2011" name="BMC Genomics">
        <title>RNA-Seq improves annotation of protein-coding genes in the cucumber genome.</title>
        <authorList>
            <person name="Li Z."/>
            <person name="Zhang Z."/>
            <person name="Yan P."/>
            <person name="Huang S."/>
            <person name="Fei Z."/>
            <person name="Lin K."/>
        </authorList>
    </citation>
    <scope>NUCLEOTIDE SEQUENCE [LARGE SCALE GENOMIC DNA]</scope>
    <source>
        <strain evidence="2">cv. 9930</strain>
    </source>
</reference>
<dbReference type="AlphaFoldDB" id="A0A0A0K5G7"/>
<organism evidence="1 2">
    <name type="scientific">Cucumis sativus</name>
    <name type="common">Cucumber</name>
    <dbReference type="NCBI Taxonomy" id="3659"/>
    <lineage>
        <taxon>Eukaryota</taxon>
        <taxon>Viridiplantae</taxon>
        <taxon>Streptophyta</taxon>
        <taxon>Embryophyta</taxon>
        <taxon>Tracheophyta</taxon>
        <taxon>Spermatophyta</taxon>
        <taxon>Magnoliopsida</taxon>
        <taxon>eudicotyledons</taxon>
        <taxon>Gunneridae</taxon>
        <taxon>Pentapetalae</taxon>
        <taxon>rosids</taxon>
        <taxon>fabids</taxon>
        <taxon>Cucurbitales</taxon>
        <taxon>Cucurbitaceae</taxon>
        <taxon>Benincaseae</taxon>
        <taxon>Cucumis</taxon>
    </lineage>
</organism>
<reference evidence="1 2" key="3">
    <citation type="journal article" date="2010" name="BMC Genomics">
        <title>Transcriptome sequencing and comparative analysis of cucumber flowers with different sex types.</title>
        <authorList>
            <person name="Guo S."/>
            <person name="Zheng Y."/>
            <person name="Joung J.G."/>
            <person name="Liu S."/>
            <person name="Zhang Z."/>
            <person name="Crasta O.R."/>
            <person name="Sobral B.W."/>
            <person name="Xu Y."/>
            <person name="Huang S."/>
            <person name="Fei Z."/>
        </authorList>
    </citation>
    <scope>NUCLEOTIDE SEQUENCE [LARGE SCALE GENOMIC DNA]</scope>
    <source>
        <strain evidence="2">cv. 9930</strain>
    </source>
</reference>
<dbReference type="Gramene" id="KGN44199">
    <property type="protein sequence ID" value="KGN44199"/>
    <property type="gene ID" value="Csa_7G220330"/>
</dbReference>